<dbReference type="Pfam" id="PF00550">
    <property type="entry name" value="PP-binding"/>
    <property type="match status" value="1"/>
</dbReference>
<dbReference type="InterPro" id="IPR009081">
    <property type="entry name" value="PP-bd_ACP"/>
</dbReference>
<keyword evidence="2" id="KW-0597">Phosphoprotein</keyword>
<dbReference type="CDD" id="cd05195">
    <property type="entry name" value="enoyl_red"/>
    <property type="match status" value="1"/>
</dbReference>
<dbReference type="Pfam" id="PF08659">
    <property type="entry name" value="KR"/>
    <property type="match status" value="1"/>
</dbReference>
<reference evidence="5 6" key="1">
    <citation type="submission" date="2020-04" db="EMBL/GenBank/DDBJ databases">
        <title>Draft Genome Sequence of Streptomyces morookaense DSM 40503, an 8-azaguanine-producing strain.</title>
        <authorList>
            <person name="Qi J."/>
            <person name="Gao J.-M."/>
        </authorList>
    </citation>
    <scope>NUCLEOTIDE SEQUENCE [LARGE SCALE GENOMIC DNA]</scope>
    <source>
        <strain evidence="5 6">DSM 40503</strain>
    </source>
</reference>
<dbReference type="InterPro" id="IPR013149">
    <property type="entry name" value="ADH-like_C"/>
</dbReference>
<dbReference type="SUPFAM" id="SSF47336">
    <property type="entry name" value="ACP-like"/>
    <property type="match status" value="1"/>
</dbReference>
<evidence type="ECO:0000313" key="6">
    <source>
        <dbReference type="Proteomes" id="UP000587462"/>
    </source>
</evidence>
<dbReference type="PANTHER" id="PTHR43775">
    <property type="entry name" value="FATTY ACID SYNTHASE"/>
    <property type="match status" value="1"/>
</dbReference>
<dbReference type="Pfam" id="PF00107">
    <property type="entry name" value="ADH_zinc_N"/>
    <property type="match status" value="1"/>
</dbReference>
<keyword evidence="3" id="KW-0808">Transferase</keyword>
<dbReference type="InterPro" id="IPR020843">
    <property type="entry name" value="ER"/>
</dbReference>
<dbReference type="InterPro" id="IPR036736">
    <property type="entry name" value="ACP-like_sf"/>
</dbReference>
<dbReference type="InterPro" id="IPR020806">
    <property type="entry name" value="PKS_PP-bd"/>
</dbReference>
<evidence type="ECO:0000313" key="5">
    <source>
        <dbReference type="EMBL" id="NVK82250.1"/>
    </source>
</evidence>
<feature type="domain" description="Carrier" evidence="4">
    <location>
        <begin position="590"/>
        <end position="668"/>
    </location>
</feature>
<dbReference type="SMART" id="SM00823">
    <property type="entry name" value="PKS_PP"/>
    <property type="match status" value="1"/>
</dbReference>
<dbReference type="PROSITE" id="PS50075">
    <property type="entry name" value="CARRIER"/>
    <property type="match status" value="1"/>
</dbReference>
<dbReference type="GO" id="GO:0031177">
    <property type="term" value="F:phosphopantetheine binding"/>
    <property type="evidence" value="ECO:0007669"/>
    <property type="project" value="InterPro"/>
</dbReference>
<name>A0A7Y7BAX4_STRMO</name>
<protein>
    <submittedName>
        <fullName evidence="5">SDR family NAD(P)-dependent oxidoreductase</fullName>
    </submittedName>
</protein>
<dbReference type="SMART" id="SM01294">
    <property type="entry name" value="PKS_PP_betabranch"/>
    <property type="match status" value="1"/>
</dbReference>
<keyword evidence="1" id="KW-0596">Phosphopantetheine</keyword>
<feature type="non-terminal residue" evidence="5">
    <location>
        <position position="1"/>
    </location>
</feature>
<dbReference type="Pfam" id="PF08240">
    <property type="entry name" value="ADH_N"/>
    <property type="match status" value="1"/>
</dbReference>
<dbReference type="FunFam" id="3.40.50.720:FF:000209">
    <property type="entry name" value="Polyketide synthase Pks12"/>
    <property type="match status" value="1"/>
</dbReference>
<dbReference type="EMBL" id="JABBXF010000115">
    <property type="protein sequence ID" value="NVK82250.1"/>
    <property type="molecule type" value="Genomic_DNA"/>
</dbReference>
<evidence type="ECO:0000256" key="1">
    <source>
        <dbReference type="ARBA" id="ARBA00022450"/>
    </source>
</evidence>
<dbReference type="GO" id="GO:0004312">
    <property type="term" value="F:fatty acid synthase activity"/>
    <property type="evidence" value="ECO:0007669"/>
    <property type="project" value="TreeGrafter"/>
</dbReference>
<keyword evidence="6" id="KW-1185">Reference proteome</keyword>
<dbReference type="SMART" id="SM00822">
    <property type="entry name" value="PKS_KR"/>
    <property type="match status" value="1"/>
</dbReference>
<dbReference type="InterPro" id="IPR057326">
    <property type="entry name" value="KR_dom"/>
</dbReference>
<evidence type="ECO:0000256" key="2">
    <source>
        <dbReference type="ARBA" id="ARBA00022553"/>
    </source>
</evidence>
<dbReference type="Gene3D" id="3.40.50.720">
    <property type="entry name" value="NAD(P)-binding Rossmann-like Domain"/>
    <property type="match status" value="2"/>
</dbReference>
<dbReference type="SUPFAM" id="SSF51735">
    <property type="entry name" value="NAD(P)-binding Rossmann-fold domains"/>
    <property type="match status" value="2"/>
</dbReference>
<dbReference type="RefSeq" id="WP_171087752.1">
    <property type="nucleotide sequence ID" value="NZ_JABBXF010000115.1"/>
</dbReference>
<dbReference type="AlphaFoldDB" id="A0A7Y7BAX4"/>
<evidence type="ECO:0000256" key="3">
    <source>
        <dbReference type="ARBA" id="ARBA00022679"/>
    </source>
</evidence>
<sequence>ILVELRAVALNYRDPMRANGLLPPEAVEGSPLSRGLGCDGAGIVSAVGPGVTAYKTGDRVSGLMAAALGSHALTHAGAVGPMPGTMSYIEAATFPVAFLTVHHTLADQARPLPGETLLVHGGAGAVGLAALQCARHLGLRVIATAGTETKRDLLRTLGVEHVLDSRSLDFAPRVRELTDGKGVDIVVNSLSGEAIAQSLDLLRPNGRFIELGKRDIFLNNPLLLRPFHRSLTFLGFNLDSIVFDRARGPRLVLDTAARVAAGQYRPLPHTVCPAARVDEAFRLLQHSRHVGKVVVAFDPLDEPVPVEPALGVPALDGEGTYLVTGGLGGFGAATAEWLADRGARHLALVGRRGAEAPEAAAVLQRLAARGVTATAYAADVTDETAVREVIAAVDATGHPLRGVVHCAMQLDDAPLADLTDERFAAVFAPKAAGAHILDRLTTGRALDLFLLHSSVTAATGNLAQAPYVAANAHLEALARARRNAGRTATALAWGPIADTGYVARSNLAATMTGLGFEPVTSTEAFAAADHILAAGTDVAGIGRYRWGRARRLLPSLATPRYAALVPAGAADADESREELLRSLAAMSTEDAVRAITEALARHLAGVLHIDPSELDPDRNLEDFGVDSLMGAEFILQAREYFGIHIPPGELMGGGRTLTHFARLIHDRLGLHSSQGAPPPGP</sequence>
<dbReference type="InterPro" id="IPR011032">
    <property type="entry name" value="GroES-like_sf"/>
</dbReference>
<dbReference type="InterPro" id="IPR036291">
    <property type="entry name" value="NAD(P)-bd_dom_sf"/>
</dbReference>
<dbReference type="SMART" id="SM00829">
    <property type="entry name" value="PKS_ER"/>
    <property type="match status" value="1"/>
</dbReference>
<accession>A0A7Y7BAX4</accession>
<dbReference type="GO" id="GO:0017000">
    <property type="term" value="P:antibiotic biosynthetic process"/>
    <property type="evidence" value="ECO:0007669"/>
    <property type="project" value="UniProtKB-ARBA"/>
</dbReference>
<organism evidence="5 6">
    <name type="scientific">Streptomyces morookaense</name>
    <name type="common">Streptoverticillium morookaense</name>
    <dbReference type="NCBI Taxonomy" id="1970"/>
    <lineage>
        <taxon>Bacteria</taxon>
        <taxon>Bacillati</taxon>
        <taxon>Actinomycetota</taxon>
        <taxon>Actinomycetes</taxon>
        <taxon>Kitasatosporales</taxon>
        <taxon>Streptomycetaceae</taxon>
        <taxon>Streptomyces</taxon>
    </lineage>
</organism>
<dbReference type="InterPro" id="IPR013154">
    <property type="entry name" value="ADH-like_N"/>
</dbReference>
<dbReference type="GO" id="GO:0006633">
    <property type="term" value="P:fatty acid biosynthetic process"/>
    <property type="evidence" value="ECO:0007669"/>
    <property type="project" value="TreeGrafter"/>
</dbReference>
<dbReference type="PANTHER" id="PTHR43775:SF37">
    <property type="entry name" value="SI:DKEY-61P9.11"/>
    <property type="match status" value="1"/>
</dbReference>
<dbReference type="InterPro" id="IPR050091">
    <property type="entry name" value="PKS_NRPS_Biosynth_Enz"/>
</dbReference>
<gene>
    <name evidence="5" type="ORF">HG542_32075</name>
</gene>
<dbReference type="Gene3D" id="1.10.1200.10">
    <property type="entry name" value="ACP-like"/>
    <property type="match status" value="1"/>
</dbReference>
<dbReference type="InterPro" id="IPR013968">
    <property type="entry name" value="PKS_KR"/>
</dbReference>
<evidence type="ECO:0000259" key="4">
    <source>
        <dbReference type="PROSITE" id="PS50075"/>
    </source>
</evidence>
<proteinExistence type="predicted"/>
<dbReference type="Gene3D" id="3.90.180.10">
    <property type="entry name" value="Medium-chain alcohol dehydrogenases, catalytic domain"/>
    <property type="match status" value="1"/>
</dbReference>
<comment type="caution">
    <text evidence="5">The sequence shown here is derived from an EMBL/GenBank/DDBJ whole genome shotgun (WGS) entry which is preliminary data.</text>
</comment>
<dbReference type="Proteomes" id="UP000587462">
    <property type="component" value="Unassembled WGS sequence"/>
</dbReference>
<dbReference type="GO" id="GO:0016491">
    <property type="term" value="F:oxidoreductase activity"/>
    <property type="evidence" value="ECO:0007669"/>
    <property type="project" value="InterPro"/>
</dbReference>
<dbReference type="SUPFAM" id="SSF50129">
    <property type="entry name" value="GroES-like"/>
    <property type="match status" value="1"/>
</dbReference>